<protein>
    <submittedName>
        <fullName evidence="1">Uncharacterized protein</fullName>
    </submittedName>
</protein>
<keyword evidence="2" id="KW-1185">Reference proteome</keyword>
<reference evidence="2" key="1">
    <citation type="submission" date="2016-02" db="EMBL/GenBank/DDBJ databases">
        <authorList>
            <person name="Holder M.E."/>
            <person name="Ajami N.J."/>
            <person name="Petrosino J.F."/>
        </authorList>
    </citation>
    <scope>NUCLEOTIDE SEQUENCE [LARGE SCALE GENOMIC DNA]</scope>
    <source>
        <strain evidence="2">DSM 12838</strain>
    </source>
</reference>
<sequence length="136" mass="15682">MVMKEINKETIYDLPVHDSDFLGIHISQNDHGVTDLSLDVIFCKDELEKLSDYSDFISTEGYTTFAFIGCDWIAVDIFCNRIQRDSIDFIDFKQDTPELKKYSAQDRAIHVVIFFTSGTKIECIAQNATLKSYNKY</sequence>
<name>A0A0X8JQQ4_9BACT</name>
<dbReference type="Proteomes" id="UP000063964">
    <property type="component" value="Chromosome"/>
</dbReference>
<dbReference type="KEGG" id="doa:AXF15_07720"/>
<gene>
    <name evidence="1" type="ORF">AXF15_07720</name>
</gene>
<dbReference type="EMBL" id="CP014230">
    <property type="protein sequence ID" value="AMD92997.1"/>
    <property type="molecule type" value="Genomic_DNA"/>
</dbReference>
<dbReference type="AlphaFoldDB" id="A0A0X8JQQ4"/>
<proteinExistence type="predicted"/>
<organism evidence="1 2">
    <name type="scientific">Desulfomicrobium orale DSM 12838</name>
    <dbReference type="NCBI Taxonomy" id="888061"/>
    <lineage>
        <taxon>Bacteria</taxon>
        <taxon>Pseudomonadati</taxon>
        <taxon>Thermodesulfobacteriota</taxon>
        <taxon>Desulfovibrionia</taxon>
        <taxon>Desulfovibrionales</taxon>
        <taxon>Desulfomicrobiaceae</taxon>
        <taxon>Desulfomicrobium</taxon>
    </lineage>
</organism>
<evidence type="ECO:0000313" key="2">
    <source>
        <dbReference type="Proteomes" id="UP000063964"/>
    </source>
</evidence>
<accession>A0A0X8JQQ4</accession>
<evidence type="ECO:0000313" key="1">
    <source>
        <dbReference type="EMBL" id="AMD92997.1"/>
    </source>
</evidence>